<protein>
    <submittedName>
        <fullName evidence="1">Uncharacterized protein</fullName>
    </submittedName>
</protein>
<evidence type="ECO:0000313" key="1">
    <source>
        <dbReference type="EMBL" id="KAI3749015.1"/>
    </source>
</evidence>
<sequence>MNSQNVTNSASKSDPLIGVSGDPPPMLKEEPPENDSTGGCGSTSAAIMPMSTQMTVAPPRRPSKDRHTKVEGRGRRIRMPAVCAARIFQLTRELGHKSDGETIRWLLEHAERAIIEATGTGTVPAIAVTVNGTLKIPTEGDGVTVSVNKRRKRGGNSEFYDVNESLSSGLAPVAPQGLVPVWTLGAPPTAAFFLIPPGIPGGPSSVAHLPQLWAIPAGATATPVFNVPARPISSYVSEGVSSGGGGGGVQTPSGSVSNNSESEDKLGKVSTKLAPSSASISTAITTTNSAQVLRDFSLKIYDKRELQLMMGSTTDQNPCSKPSS</sequence>
<keyword evidence="2" id="KW-1185">Reference proteome</keyword>
<gene>
    <name evidence="1" type="ORF">L6452_12523</name>
</gene>
<accession>A0ACB9DRA7</accession>
<reference evidence="2" key="1">
    <citation type="journal article" date="2022" name="Mol. Ecol. Resour.">
        <title>The genomes of chicory, endive, great burdock and yacon provide insights into Asteraceae palaeo-polyploidization history and plant inulin production.</title>
        <authorList>
            <person name="Fan W."/>
            <person name="Wang S."/>
            <person name="Wang H."/>
            <person name="Wang A."/>
            <person name="Jiang F."/>
            <person name="Liu H."/>
            <person name="Zhao H."/>
            <person name="Xu D."/>
            <person name="Zhang Y."/>
        </authorList>
    </citation>
    <scope>NUCLEOTIDE SEQUENCE [LARGE SCALE GENOMIC DNA]</scope>
    <source>
        <strain evidence="2">cv. Niubang</strain>
    </source>
</reference>
<dbReference type="EMBL" id="CM042049">
    <property type="protein sequence ID" value="KAI3749015.1"/>
    <property type="molecule type" value="Genomic_DNA"/>
</dbReference>
<dbReference type="Proteomes" id="UP001055879">
    <property type="component" value="Linkage Group LG03"/>
</dbReference>
<organism evidence="1 2">
    <name type="scientific">Arctium lappa</name>
    <name type="common">Greater burdock</name>
    <name type="synonym">Lappa major</name>
    <dbReference type="NCBI Taxonomy" id="4217"/>
    <lineage>
        <taxon>Eukaryota</taxon>
        <taxon>Viridiplantae</taxon>
        <taxon>Streptophyta</taxon>
        <taxon>Embryophyta</taxon>
        <taxon>Tracheophyta</taxon>
        <taxon>Spermatophyta</taxon>
        <taxon>Magnoliopsida</taxon>
        <taxon>eudicotyledons</taxon>
        <taxon>Gunneridae</taxon>
        <taxon>Pentapetalae</taxon>
        <taxon>asterids</taxon>
        <taxon>campanulids</taxon>
        <taxon>Asterales</taxon>
        <taxon>Asteraceae</taxon>
        <taxon>Carduoideae</taxon>
        <taxon>Cardueae</taxon>
        <taxon>Arctiinae</taxon>
        <taxon>Arctium</taxon>
    </lineage>
</organism>
<reference evidence="1 2" key="2">
    <citation type="journal article" date="2022" name="Mol. Ecol. Resour.">
        <title>The genomes of chicory, endive, great burdock and yacon provide insights into Asteraceae paleo-polyploidization history and plant inulin production.</title>
        <authorList>
            <person name="Fan W."/>
            <person name="Wang S."/>
            <person name="Wang H."/>
            <person name="Wang A."/>
            <person name="Jiang F."/>
            <person name="Liu H."/>
            <person name="Zhao H."/>
            <person name="Xu D."/>
            <person name="Zhang Y."/>
        </authorList>
    </citation>
    <scope>NUCLEOTIDE SEQUENCE [LARGE SCALE GENOMIC DNA]</scope>
    <source>
        <strain evidence="2">cv. Niubang</strain>
    </source>
</reference>
<comment type="caution">
    <text evidence="1">The sequence shown here is derived from an EMBL/GenBank/DDBJ whole genome shotgun (WGS) entry which is preliminary data.</text>
</comment>
<proteinExistence type="predicted"/>
<evidence type="ECO:0000313" key="2">
    <source>
        <dbReference type="Proteomes" id="UP001055879"/>
    </source>
</evidence>
<name>A0ACB9DRA7_ARCLA</name>